<evidence type="ECO:0000313" key="2">
    <source>
        <dbReference type="Proteomes" id="UP000442695"/>
    </source>
</evidence>
<comment type="caution">
    <text evidence="1">The sequence shown here is derived from an EMBL/GenBank/DDBJ whole genome shotgun (WGS) entry which is preliminary data.</text>
</comment>
<protein>
    <submittedName>
        <fullName evidence="1">Uncharacterized protein</fullName>
    </submittedName>
</protein>
<proteinExistence type="predicted"/>
<gene>
    <name evidence="1" type="ORF">GN299_06690</name>
</gene>
<reference evidence="1 2" key="1">
    <citation type="submission" date="2019-12" db="EMBL/GenBank/DDBJ databases">
        <authorList>
            <person name="Woiski C."/>
        </authorList>
    </citation>
    <scope>NUCLEOTIDE SEQUENCE [LARGE SCALE GENOMIC DNA]</scope>
    <source>
        <strain evidence="1 2">BOE100</strain>
    </source>
</reference>
<accession>A0A7V8EJ40</accession>
<sequence length="101" mass="10888">MTDESQTAASCQLEAYVKANGPEIVIRGRAYTFERIRIEQGLGGFADALTKRAKYLAMQTTGKVINRPGAEPWLIMRTSGGGACLAQFAIHEGKLIELASA</sequence>
<dbReference type="AlphaFoldDB" id="A0A7V8EJ40"/>
<dbReference type="Proteomes" id="UP000442695">
    <property type="component" value="Unassembled WGS sequence"/>
</dbReference>
<organism evidence="1 2">
    <name type="scientific">Pseudomonas putida</name>
    <name type="common">Arthrobacter siderocapsulatus</name>
    <dbReference type="NCBI Taxonomy" id="303"/>
    <lineage>
        <taxon>Bacteria</taxon>
        <taxon>Pseudomonadati</taxon>
        <taxon>Pseudomonadota</taxon>
        <taxon>Gammaproteobacteria</taxon>
        <taxon>Pseudomonadales</taxon>
        <taxon>Pseudomonadaceae</taxon>
        <taxon>Pseudomonas</taxon>
    </lineage>
</organism>
<dbReference type="EMBL" id="WOWR01000005">
    <property type="protein sequence ID" value="KAF0255773.1"/>
    <property type="molecule type" value="Genomic_DNA"/>
</dbReference>
<dbReference type="RefSeq" id="WP_156858667.1">
    <property type="nucleotide sequence ID" value="NZ_WOWR01000005.1"/>
</dbReference>
<evidence type="ECO:0000313" key="1">
    <source>
        <dbReference type="EMBL" id="KAF0255773.1"/>
    </source>
</evidence>
<name>A0A7V8EJ40_PSEPU</name>